<comment type="caution">
    <text evidence="2">The sequence shown here is derived from an EMBL/GenBank/DDBJ whole genome shotgun (WGS) entry which is preliminary data.</text>
</comment>
<evidence type="ECO:0000256" key="1">
    <source>
        <dbReference type="RuleBase" id="RU366038"/>
    </source>
</evidence>
<dbReference type="GO" id="GO:0005737">
    <property type="term" value="C:cytoplasm"/>
    <property type="evidence" value="ECO:0007669"/>
    <property type="project" value="TreeGrafter"/>
</dbReference>
<dbReference type="PANTHER" id="PTHR45682">
    <property type="entry name" value="AGAP008228-PA"/>
    <property type="match status" value="1"/>
</dbReference>
<dbReference type="OrthoDB" id="253091at2759"/>
<reference evidence="2" key="1">
    <citation type="submission" date="2013-04" db="EMBL/GenBank/DDBJ databases">
        <authorList>
            <person name="Qu J."/>
            <person name="Murali S.C."/>
            <person name="Bandaranaike D."/>
            <person name="Bellair M."/>
            <person name="Blankenburg K."/>
            <person name="Chao H."/>
            <person name="Dinh H."/>
            <person name="Doddapaneni H."/>
            <person name="Downs B."/>
            <person name="Dugan-Rocha S."/>
            <person name="Elkadiri S."/>
            <person name="Gnanaolivu R.D."/>
            <person name="Hernandez B."/>
            <person name="Javaid M."/>
            <person name="Jayaseelan J.C."/>
            <person name="Lee S."/>
            <person name="Li M."/>
            <person name="Ming W."/>
            <person name="Munidasa M."/>
            <person name="Muniz J."/>
            <person name="Nguyen L."/>
            <person name="Ongeri F."/>
            <person name="Osuji N."/>
            <person name="Pu L.-L."/>
            <person name="Puazo M."/>
            <person name="Qu C."/>
            <person name="Quiroz J."/>
            <person name="Raj R."/>
            <person name="Weissenberger G."/>
            <person name="Xin Y."/>
            <person name="Zou X."/>
            <person name="Han Y."/>
            <person name="Richards S."/>
            <person name="Worley K."/>
            <person name="Muzny D."/>
            <person name="Gibbs R."/>
        </authorList>
    </citation>
    <scope>NUCLEOTIDE SEQUENCE</scope>
    <source>
        <strain evidence="2">Sampled in the wild</strain>
    </source>
</reference>
<evidence type="ECO:0000313" key="2">
    <source>
        <dbReference type="EMBL" id="KAG8236833.1"/>
    </source>
</evidence>
<dbReference type="PANTHER" id="PTHR45682:SF1">
    <property type="entry name" value="DUAL SPECIFICITY PROTEIN PHOSPHATASE 3"/>
    <property type="match status" value="1"/>
</dbReference>
<dbReference type="EMBL" id="KZ309085">
    <property type="protein sequence ID" value="KAG8236833.1"/>
    <property type="molecule type" value="Genomic_DNA"/>
</dbReference>
<reference evidence="2" key="2">
    <citation type="submission" date="2017-10" db="EMBL/GenBank/DDBJ databases">
        <title>Ladona fulva Genome sequencing and assembly.</title>
        <authorList>
            <person name="Murali S."/>
            <person name="Richards S."/>
            <person name="Bandaranaike D."/>
            <person name="Bellair M."/>
            <person name="Blankenburg K."/>
            <person name="Chao H."/>
            <person name="Dinh H."/>
            <person name="Doddapaneni H."/>
            <person name="Dugan-Rocha S."/>
            <person name="Elkadiri S."/>
            <person name="Gnanaolivu R."/>
            <person name="Hernandez B."/>
            <person name="Skinner E."/>
            <person name="Javaid M."/>
            <person name="Lee S."/>
            <person name="Li M."/>
            <person name="Ming W."/>
            <person name="Munidasa M."/>
            <person name="Muniz J."/>
            <person name="Nguyen L."/>
            <person name="Hughes D."/>
            <person name="Osuji N."/>
            <person name="Pu L.-L."/>
            <person name="Puazo M."/>
            <person name="Qu C."/>
            <person name="Quiroz J."/>
            <person name="Raj R."/>
            <person name="Weissenberger G."/>
            <person name="Xin Y."/>
            <person name="Zou X."/>
            <person name="Han Y."/>
            <person name="Worley K."/>
            <person name="Muzny D."/>
            <person name="Gibbs R."/>
        </authorList>
    </citation>
    <scope>NUCLEOTIDE SEQUENCE</scope>
    <source>
        <strain evidence="2">Sampled in the wild</strain>
    </source>
</reference>
<keyword evidence="1" id="KW-0904">Protein phosphatase</keyword>
<dbReference type="Gene3D" id="3.90.190.10">
    <property type="entry name" value="Protein tyrosine phosphatase superfamily"/>
    <property type="match status" value="1"/>
</dbReference>
<dbReference type="EC" id="3.1.3.16" evidence="1"/>
<dbReference type="GO" id="GO:0043409">
    <property type="term" value="P:negative regulation of MAPK cascade"/>
    <property type="evidence" value="ECO:0007669"/>
    <property type="project" value="TreeGrafter"/>
</dbReference>
<dbReference type="GO" id="GO:0033549">
    <property type="term" value="F:MAP kinase phosphatase activity"/>
    <property type="evidence" value="ECO:0007669"/>
    <property type="project" value="TreeGrafter"/>
</dbReference>
<protein>
    <recommendedName>
        <fullName evidence="1">Dual specificity protein phosphatase</fullName>
        <ecNumber evidence="1">3.1.3.16</ecNumber>
        <ecNumber evidence="1">3.1.3.48</ecNumber>
    </recommendedName>
</protein>
<keyword evidence="3" id="KW-1185">Reference proteome</keyword>
<feature type="non-terminal residue" evidence="2">
    <location>
        <position position="1"/>
    </location>
</feature>
<comment type="catalytic activity">
    <reaction evidence="1">
        <text>O-phospho-L-seryl-[protein] + H2O = L-seryl-[protein] + phosphate</text>
        <dbReference type="Rhea" id="RHEA:20629"/>
        <dbReference type="Rhea" id="RHEA-COMP:9863"/>
        <dbReference type="Rhea" id="RHEA-COMP:11604"/>
        <dbReference type="ChEBI" id="CHEBI:15377"/>
        <dbReference type="ChEBI" id="CHEBI:29999"/>
        <dbReference type="ChEBI" id="CHEBI:43474"/>
        <dbReference type="ChEBI" id="CHEBI:83421"/>
        <dbReference type="EC" id="3.1.3.16"/>
    </reaction>
</comment>
<dbReference type="Proteomes" id="UP000792457">
    <property type="component" value="Unassembled WGS sequence"/>
</dbReference>
<name>A0A8K0KR90_LADFU</name>
<organism evidence="2 3">
    <name type="scientific">Ladona fulva</name>
    <name type="common">Scarce chaser dragonfly</name>
    <name type="synonym">Libellula fulva</name>
    <dbReference type="NCBI Taxonomy" id="123851"/>
    <lineage>
        <taxon>Eukaryota</taxon>
        <taxon>Metazoa</taxon>
        <taxon>Ecdysozoa</taxon>
        <taxon>Arthropoda</taxon>
        <taxon>Hexapoda</taxon>
        <taxon>Insecta</taxon>
        <taxon>Pterygota</taxon>
        <taxon>Palaeoptera</taxon>
        <taxon>Odonata</taxon>
        <taxon>Epiprocta</taxon>
        <taxon>Anisoptera</taxon>
        <taxon>Libelluloidea</taxon>
        <taxon>Libellulidae</taxon>
        <taxon>Ladona</taxon>
    </lineage>
</organism>
<dbReference type="InterPro" id="IPR029021">
    <property type="entry name" value="Prot-tyrosine_phosphatase-like"/>
</dbReference>
<evidence type="ECO:0000313" key="3">
    <source>
        <dbReference type="Proteomes" id="UP000792457"/>
    </source>
</evidence>
<proteinExistence type="inferred from homology"/>
<sequence length="122" mass="13661">MPHKRRNDHFCTIQDLSELIIEPSGGIYVRPLEPWNEVYPGIFIGDKHTALCTHALKDLGITHVINAAHGNLSNPYNGFVNTNSTYYDCVGIKFKGFPAIDDLSFDLSQYFVEAANFIESAL</sequence>
<comment type="catalytic activity">
    <reaction evidence="1">
        <text>O-phospho-L-tyrosyl-[protein] + H2O = L-tyrosyl-[protein] + phosphate</text>
        <dbReference type="Rhea" id="RHEA:10684"/>
        <dbReference type="Rhea" id="RHEA-COMP:10136"/>
        <dbReference type="Rhea" id="RHEA-COMP:20101"/>
        <dbReference type="ChEBI" id="CHEBI:15377"/>
        <dbReference type="ChEBI" id="CHEBI:43474"/>
        <dbReference type="ChEBI" id="CHEBI:46858"/>
        <dbReference type="ChEBI" id="CHEBI:61978"/>
        <dbReference type="EC" id="3.1.3.48"/>
    </reaction>
</comment>
<comment type="similarity">
    <text evidence="1">Belongs to the protein-tyrosine phosphatase family. Non-receptor class dual specificity subfamily.</text>
</comment>
<dbReference type="GO" id="GO:0008138">
    <property type="term" value="F:protein tyrosine/serine/threonine phosphatase activity"/>
    <property type="evidence" value="ECO:0007669"/>
    <property type="project" value="UniProtKB-UniRule"/>
</dbReference>
<keyword evidence="1" id="KW-0378">Hydrolase</keyword>
<accession>A0A8K0KR90</accession>
<gene>
    <name evidence="2" type="ORF">J437_LFUL017117</name>
</gene>
<comment type="function">
    <text evidence="1">Dual specificity phosphatase able to dephosphorylate phosphotyrosine, phosphoserine and phosphothreonine residues, with a preference for phosphotyrosine as a substrate.</text>
</comment>
<dbReference type="PRINTS" id="PR01908">
    <property type="entry name" value="ADSPHPHTASE"/>
</dbReference>
<dbReference type="SUPFAM" id="SSF52799">
    <property type="entry name" value="(Phosphotyrosine protein) phosphatases II"/>
    <property type="match status" value="1"/>
</dbReference>
<dbReference type="GO" id="GO:0004722">
    <property type="term" value="F:protein serine/threonine phosphatase activity"/>
    <property type="evidence" value="ECO:0007669"/>
    <property type="project" value="UniProtKB-EC"/>
</dbReference>
<dbReference type="InterPro" id="IPR020405">
    <property type="entry name" value="Atypical_DUSP_subfamA"/>
</dbReference>
<comment type="catalytic activity">
    <reaction evidence="1">
        <text>O-phospho-L-threonyl-[protein] + H2O = L-threonyl-[protein] + phosphate</text>
        <dbReference type="Rhea" id="RHEA:47004"/>
        <dbReference type="Rhea" id="RHEA-COMP:11060"/>
        <dbReference type="Rhea" id="RHEA-COMP:11605"/>
        <dbReference type="ChEBI" id="CHEBI:15377"/>
        <dbReference type="ChEBI" id="CHEBI:30013"/>
        <dbReference type="ChEBI" id="CHEBI:43474"/>
        <dbReference type="ChEBI" id="CHEBI:61977"/>
        <dbReference type="EC" id="3.1.3.16"/>
    </reaction>
</comment>
<dbReference type="GO" id="GO:0004725">
    <property type="term" value="F:protein tyrosine phosphatase activity"/>
    <property type="evidence" value="ECO:0007669"/>
    <property type="project" value="UniProtKB-EC"/>
</dbReference>
<dbReference type="EC" id="3.1.3.48" evidence="1"/>
<dbReference type="AlphaFoldDB" id="A0A8K0KR90"/>
<dbReference type="PRINTS" id="PR01909">
    <property type="entry name" value="ADSPHPHTASEA"/>
</dbReference>